<protein>
    <submittedName>
        <fullName evidence="2">ABC transmembrane type-1 domain-containing protein</fullName>
    </submittedName>
</protein>
<name>A0AC35TYI8_9BILA</name>
<accession>A0AC35TYI8</accession>
<dbReference type="Proteomes" id="UP000095286">
    <property type="component" value="Unplaced"/>
</dbReference>
<sequence>MHFNYFFKLSLSRKRPSIIPTNILIILSSLTVLHQIESITFTCPQNQILIASYIGKYTVKMYCDQVNVCLGLYNQKKIRCKYYNGESSCGGKTNFISAIQSGNTNLIKHECCQNRNPGFAAHKCFVKEIPDTVDTSSSIEYYETFKNRHFTESEEQNLFDKFNQMGDSSNPYQLLEIPFKRKRITRLPVHAIKSIQKNEQMRLTKKGQKEGERKPLLTKETFEIDESSCYDAVAIIQGAGFPLLSVVMGSMTNIFLKAENSYWVTNSINNGTDTISPAEFDKSVTTYCLYYVGLGTLVLATGYLQISMWEGFSERLVNQLRHRYLAAVLRQSIEWFDDQNTGSLTTRLTDDLGRLREGSGDKVSLLIQNISAFICGISIGLYYDFKLSLIMLVFTPFIALTGAWMGKMLASRTKLEQDVYAKAGAISEEVFSNIRTVQAMNGGARELKRYDHALEEARLAGHIKYFYLGIGVSLAQICMYCSYAVAFYFACQRLIEEPFTDKGAVIIVMMSVMSGSTALGVALPYFNHLSVAKGAASKAITVLNSKPHIDPYSEEGVKLHEVRGDILIKNVHFRYPSRKDVPILKGVSISIKAGERIGFCGTSGCGKSTLINLLLRFYDPESGEILLDGHNLKQLNVNALREHVSIVSQDPVLFDGSIMSNILLGAGKDQVVTRAEVLQACKQANALDFIEKLPQHLETRCGERGFSLSLGQVSRICLARALIRQPKIIILDEATASLALDKASIGRTTIAIAHRLSTIKDYDNIYVFKNGNIIQSGTHNELIRNTEGDYYQMVMAQKINAQKESVIAERHIDDEETSTTVSRKHKASTVVSKATTTSTYTSDKSALSISSYSDEIEEANIKPVTIGKIFKFNANNWGSFFFGSFCSCVNGLVTPLFAVVYSQMFTVFSESPEQLGPDSLFWASMFIICGLVYGFAFVGSCIGLGRSGEGLTKKLRFETFKNLLRQDISFYDNKRHNTGKLSTRFSTEVPNIRFVFTRLPLLFSALVTFVASLSVAIYMGWQLALILTIVIPLMISAGYFEMQMRMGKQLRDTKQLEEAGKIASEAVENVKTVQGLNKQREFHAQYCAKLEQPYKNNMKVGQISSFIPDIVKARLAGALIFHLIEYPTKIDSLSDEGFTATLKGNIKISKVHFNYPTRKNVKVLDGLSLDIKQGSKVAIVGFSGQGKSTIMQLIERFYSFKRGIIKIDGYAIQDINIKCLREAVAYVEQQPFLFNCSIRDNLIYGSEHKNISHQQIVEAAKQSNIYDFILTLPLGFDTIVLEKGGNLSGGQKSRLALCRNLLRGGCILLLDECTAALDVSVSA</sequence>
<evidence type="ECO:0000313" key="2">
    <source>
        <dbReference type="WBParaSite" id="RSKR_0000560800.1"/>
    </source>
</evidence>
<proteinExistence type="predicted"/>
<evidence type="ECO:0000313" key="1">
    <source>
        <dbReference type="Proteomes" id="UP000095286"/>
    </source>
</evidence>
<reference evidence="2" key="1">
    <citation type="submission" date="2016-11" db="UniProtKB">
        <authorList>
            <consortium name="WormBaseParasite"/>
        </authorList>
    </citation>
    <scope>IDENTIFICATION</scope>
    <source>
        <strain evidence="2">KR3021</strain>
    </source>
</reference>
<dbReference type="WBParaSite" id="RSKR_0000560800.1">
    <property type="protein sequence ID" value="RSKR_0000560800.1"/>
    <property type="gene ID" value="RSKR_0000560800"/>
</dbReference>
<organism evidence="1 2">
    <name type="scientific">Rhabditophanes sp. KR3021</name>
    <dbReference type="NCBI Taxonomy" id="114890"/>
    <lineage>
        <taxon>Eukaryota</taxon>
        <taxon>Metazoa</taxon>
        <taxon>Ecdysozoa</taxon>
        <taxon>Nematoda</taxon>
        <taxon>Chromadorea</taxon>
        <taxon>Rhabditida</taxon>
        <taxon>Tylenchina</taxon>
        <taxon>Panagrolaimomorpha</taxon>
        <taxon>Strongyloidoidea</taxon>
        <taxon>Alloionematidae</taxon>
        <taxon>Rhabditophanes</taxon>
    </lineage>
</organism>